<dbReference type="SUPFAM" id="SSF63748">
    <property type="entry name" value="Tudor/PWWP/MBT"/>
    <property type="match status" value="6"/>
</dbReference>
<comment type="caution">
    <text evidence="3">The sequence shown here is derived from an EMBL/GenBank/DDBJ whole genome shotgun (WGS) entry which is preliminary data.</text>
</comment>
<evidence type="ECO:0000259" key="2">
    <source>
        <dbReference type="PROSITE" id="PS50304"/>
    </source>
</evidence>
<dbReference type="Proteomes" id="UP000295070">
    <property type="component" value="Chromosome 20"/>
</dbReference>
<feature type="domain" description="Tudor" evidence="2">
    <location>
        <begin position="947"/>
        <end position="1005"/>
    </location>
</feature>
<name>A0A484CC03_PERFV</name>
<dbReference type="EMBL" id="SCKG01000020">
    <property type="protein sequence ID" value="TDG99204.1"/>
    <property type="molecule type" value="Genomic_DNA"/>
</dbReference>
<reference evidence="3 4" key="1">
    <citation type="submission" date="2019-01" db="EMBL/GenBank/DDBJ databases">
        <title>A chromosome-scale genome assembly of the yellow perch, Perca flavescens.</title>
        <authorList>
            <person name="Feron R."/>
            <person name="Morvezen R."/>
            <person name="Bestin A."/>
            <person name="Haffray P."/>
            <person name="Klopp C."/>
            <person name="Zahm M."/>
            <person name="Cabau C."/>
            <person name="Roques C."/>
            <person name="Donnadieu C."/>
            <person name="Bouchez O."/>
            <person name="Christie M."/>
            <person name="Larson W."/>
            <person name="Guiguen Y."/>
        </authorList>
    </citation>
    <scope>NUCLEOTIDE SEQUENCE [LARGE SCALE GENOMIC DNA]</scope>
    <source>
        <strain evidence="3">YP-PL-M2</strain>
        <tissue evidence="3">Blood</tissue>
    </source>
</reference>
<feature type="compositionally biased region" description="Polar residues" evidence="1">
    <location>
        <begin position="495"/>
        <end position="514"/>
    </location>
</feature>
<feature type="region of interest" description="Disordered" evidence="1">
    <location>
        <begin position="466"/>
        <end position="521"/>
    </location>
</feature>
<sequence>MCSIPGLPTPGSKVPVLITRVNLNSTCGLVELWANMDNGKKHMYEQMRDEIQTPKRKFYGPEGNPGDHCLVCISETWHRARIVSIQTEACNVFLIDQGQPHITTNEALAWGKKDSFLLPPETESCILANVLSLGNNWPEKATTFLESLPGKTFKGLVQHVLMPDRTILLDIPTISKHMCKVGVAKKMPVDEFKCLVQKCLEADHVTQQQNLNVSCQLKKPEQYFYPELLTDTFETVNVTAVANPYRIFCILLIFSKSVKMLSEQIQQHYEDSSDSGETQPLTCGDPCAARGITGKWHRSILKQTMTSDGAVEVLHVDEGKSELVPIGNIRPLHVKFLKMPVVTYPCSLEGVKDNRTGWTTDQTDYLKSLLLNRTFVAKFYHNNIHQDVYNVILYADNGACINSCFIEIAGPISPSKTEQNSYVQNVPLLSSFLSPLGDERGMELHNKVIVNVDGLLEETLPWTKNRAVNGRTDDGPTSGAGDTLSKRSSEHPSPLIQSNGNPLTSFPSEVQNASGDKGMENGYQLNGHPYCTDHPLGCNSVTQEMTSLVQTAHQISNCSEHASVPNEDGLIQKLMNGSVVTQTTKQKQVHSRNVTCARDELKSQSIINVPAPEIELKNNLDEGRKTNLDVILDKEIKSGQIDIEITQPSLPSCPKGNVNICMWPNISQNKTRAVYASCIVGPHYFWCQYTNIEDLNAASRLAQEAGQAQQDMMFPETLGPGSPCLALFSSDKQWYRAQVISREEDAFNVVFIDYGNECNVDIKNVRSLPQSLLEKAPQAFLSYLNGFHKSKGSWDDEGYDEFYNLVVDKELRVTVFNTEDHPDIAVPQYAVELECEGVLVNTLMEKYWKPVAKECVSIQHPQTETLLQDGQTESNRTHLSVSKGNVNTCMYKKPCISKNKKEEVYASCIGEPNFFWCQYANTEELSEVSRLAQEAAHTQQDLKFPETLGHGSPCLARFSSDKLWYRAQVISRVDDEFKCVFIDYGNECDVDIKNVRSLPQSLLEKAPQAFLCSLNGFDESKGSWDDEGYDDFYNLVIDKPLRVAVFNTEDHPEIAVPQYAVEIECEGMVVNVAMQKYWKPVAKERVGIEHPQTETFLKDGQTESNMTHLSVSKGNVNTCTYKKPCISKNKKVEVYASSIGEPNLFWCQYTNTEELSKVSRLAQEMAHTQQDMTFPKTLAPGSPCLALFSSDKQWYRAQVIRRVDNAFNVVFIDYGNECDVDIKNVRSLPQSLLEKAPQAFLCSLNGFDESKGSWDDEGYDDFYNLVVDKELRVTVFNTEDHPDIAVPQYAVELECEGVLVNTLMEKYWKPVAKECVSIEHPQTEPLLQDRQTESNMTHLSVSKGNVNTCMYKKPCISKNKKEEVYASCIGEPNFFWCQYANTEELSEVSRLAQEAAHTQQDMMFPGTLGPGSPCLALFSSDKRWYRAQVIRRVDDEFNVLFIDFGNECDVDIKNVRPLPHSLLEKFPQAFLCSLNGFDESKGSWDDEGYDDFYNLLVDKELRVTVFNTEDHPDIAVPQYAVEIEHEGVVVNTLMEKYWRRRATDHALAEGLGSDLDPDECPCCPTQL</sequence>
<feature type="domain" description="Tudor" evidence="2">
    <location>
        <begin position="1407"/>
        <end position="1465"/>
    </location>
</feature>
<feature type="domain" description="Tudor" evidence="2">
    <location>
        <begin position="717"/>
        <end position="775"/>
    </location>
</feature>
<evidence type="ECO:0000256" key="1">
    <source>
        <dbReference type="SAM" id="MobiDB-lite"/>
    </source>
</evidence>
<dbReference type="InterPro" id="IPR002999">
    <property type="entry name" value="Tudor"/>
</dbReference>
<dbReference type="Gene3D" id="2.40.50.90">
    <property type="match status" value="6"/>
</dbReference>
<organism evidence="3 4">
    <name type="scientific">Perca flavescens</name>
    <name type="common">American yellow perch</name>
    <name type="synonym">Morone flavescens</name>
    <dbReference type="NCBI Taxonomy" id="8167"/>
    <lineage>
        <taxon>Eukaryota</taxon>
        <taxon>Metazoa</taxon>
        <taxon>Chordata</taxon>
        <taxon>Craniata</taxon>
        <taxon>Vertebrata</taxon>
        <taxon>Euteleostomi</taxon>
        <taxon>Actinopterygii</taxon>
        <taxon>Neopterygii</taxon>
        <taxon>Teleostei</taxon>
        <taxon>Neoteleostei</taxon>
        <taxon>Acanthomorphata</taxon>
        <taxon>Eupercaria</taxon>
        <taxon>Perciformes</taxon>
        <taxon>Percoidei</taxon>
        <taxon>Percidae</taxon>
        <taxon>Percinae</taxon>
        <taxon>Perca</taxon>
    </lineage>
</organism>
<gene>
    <name evidence="3" type="ORF">EPR50_G00207570</name>
</gene>
<feature type="domain" description="Tudor" evidence="2">
    <location>
        <begin position="280"/>
        <end position="339"/>
    </location>
</feature>
<dbReference type="PANTHER" id="PTHR16442">
    <property type="entry name" value="RING FINGER PROTEIN 17"/>
    <property type="match status" value="1"/>
</dbReference>
<protein>
    <recommendedName>
        <fullName evidence="2">Tudor domain-containing protein</fullName>
    </recommendedName>
</protein>
<dbReference type="InterPro" id="IPR035437">
    <property type="entry name" value="SNase_OB-fold_sf"/>
</dbReference>
<proteinExistence type="predicted"/>
<dbReference type="PANTHER" id="PTHR16442:SF1">
    <property type="entry name" value="RING FINGER PROTEIN 17"/>
    <property type="match status" value="1"/>
</dbReference>
<dbReference type="Pfam" id="PF00567">
    <property type="entry name" value="TUDOR"/>
    <property type="match status" value="6"/>
</dbReference>
<dbReference type="FunFam" id="2.30.30.140:FF:000018">
    <property type="entry name" value="Serine/threonine-protein kinase 31"/>
    <property type="match status" value="4"/>
</dbReference>
<dbReference type="SMART" id="SM00333">
    <property type="entry name" value="TUDOR"/>
    <property type="match status" value="5"/>
</dbReference>
<dbReference type="PROSITE" id="PS50304">
    <property type="entry name" value="TUDOR"/>
    <property type="match status" value="5"/>
</dbReference>
<keyword evidence="4" id="KW-1185">Reference proteome</keyword>
<evidence type="ECO:0000313" key="3">
    <source>
        <dbReference type="EMBL" id="TDG99204.1"/>
    </source>
</evidence>
<accession>A0A484CC03</accession>
<evidence type="ECO:0000313" key="4">
    <source>
        <dbReference type="Proteomes" id="UP000295070"/>
    </source>
</evidence>
<feature type="domain" description="Tudor" evidence="2">
    <location>
        <begin position="1177"/>
        <end position="1235"/>
    </location>
</feature>
<dbReference type="Gene3D" id="2.30.30.140">
    <property type="match status" value="5"/>
</dbReference>
<dbReference type="STRING" id="8167.A0A484CC03"/>